<reference evidence="2 3" key="1">
    <citation type="journal article" date="2012" name="BMC Genomics">
        <title>Comparative genomic analysis of human infective Trypanosoma cruzi lineages with the bat-restricted subspecies T. cruzi marinkellei.</title>
        <authorList>
            <person name="Franzen O."/>
            <person name="Talavera-Lopez C."/>
            <person name="Ochaya S."/>
            <person name="Butler C.E."/>
            <person name="Messenger L.A."/>
            <person name="Lewis M.D."/>
            <person name="Llewellyn M.S."/>
            <person name="Marinkelle C.J."/>
            <person name="Tyler K.M."/>
            <person name="Miles M.A."/>
            <person name="Andersson B."/>
        </authorList>
    </citation>
    <scope>NUCLEOTIDE SEQUENCE [LARGE SCALE GENOMIC DNA]</scope>
    <source>
        <strain evidence="2 3">B7</strain>
    </source>
</reference>
<name>K2N312_TRYCR</name>
<feature type="transmembrane region" description="Helical" evidence="1">
    <location>
        <begin position="12"/>
        <end position="32"/>
    </location>
</feature>
<dbReference type="InterPro" id="IPR029063">
    <property type="entry name" value="SAM-dependent_MTases_sf"/>
</dbReference>
<comment type="caution">
    <text evidence="2">The sequence shown here is derived from an EMBL/GenBank/DDBJ whole genome shotgun (WGS) entry which is preliminary data.</text>
</comment>
<evidence type="ECO:0000313" key="2">
    <source>
        <dbReference type="EMBL" id="EKF32329.1"/>
    </source>
</evidence>
<gene>
    <name evidence="2" type="ORF">MOQ_003825</name>
</gene>
<protein>
    <recommendedName>
        <fullName evidence="4">Spermidine synthase</fullName>
    </recommendedName>
</protein>
<dbReference type="SUPFAM" id="SSF53335">
    <property type="entry name" value="S-adenosyl-L-methionine-dependent methyltransferases"/>
    <property type="match status" value="1"/>
</dbReference>
<keyword evidence="1" id="KW-1133">Transmembrane helix</keyword>
<sequence length="478" mass="51980">MPYFVKSLSGRACGILAGAATTAVLLAFGGFYDGETGWLRRARRQDIIPLFDANTIERVEEYARYPCQAFPGYSVVVSNYYTRVPTDDVHTSGGGGGGSKSLLRRLFSLFSNDAHTVDDRGDPSANENLLHLVREVVGDSRAPLPDMDTSTTTTTAAVTSPFVASSTWPLGTAKYAAMTMEPSSSFSTAGEPVDVMRRLADRTTHQSLIRCDPFASPSMNCSADASYLGAPYLRMMLSAFLLLPSPLPRLRVAVLGVGGGSLPSFLQQHFSRDIMRLDLVDAEPQCFRAAVEDLGLRETMRGGAMSCHVSDAAAFLKEAVTGLSEDAAALLHSGISPPIVKEAPVVVEGRQRTQRYDVLFVDLFVGSVPPAFLSSSSFLQLCHGVLSSLGVAAFNLPAPDPEFMVQCRRVFGRGNVFQIPVPASANVVVIARRVVGKEMVDGVPISRRHFYRRAEALQKSHALPYDLAGHYPFWWRFW</sequence>
<keyword evidence="1" id="KW-0472">Membrane</keyword>
<proteinExistence type="predicted"/>
<organism evidence="2 3">
    <name type="scientific">Trypanosoma cruzi marinkellei</name>
    <dbReference type="NCBI Taxonomy" id="85056"/>
    <lineage>
        <taxon>Eukaryota</taxon>
        <taxon>Discoba</taxon>
        <taxon>Euglenozoa</taxon>
        <taxon>Kinetoplastea</taxon>
        <taxon>Metakinetoplastina</taxon>
        <taxon>Trypanosomatida</taxon>
        <taxon>Trypanosomatidae</taxon>
        <taxon>Trypanosoma</taxon>
        <taxon>Schizotrypanum</taxon>
    </lineage>
</organism>
<dbReference type="EMBL" id="AHKC01009899">
    <property type="protein sequence ID" value="EKF32329.1"/>
    <property type="molecule type" value="Genomic_DNA"/>
</dbReference>
<dbReference type="AlphaFoldDB" id="K2N312"/>
<dbReference type="Proteomes" id="UP000007350">
    <property type="component" value="Unassembled WGS sequence"/>
</dbReference>
<keyword evidence="1" id="KW-0812">Transmembrane</keyword>
<evidence type="ECO:0008006" key="4">
    <source>
        <dbReference type="Google" id="ProtNLM"/>
    </source>
</evidence>
<accession>K2N312</accession>
<dbReference type="Gene3D" id="3.40.50.150">
    <property type="entry name" value="Vaccinia Virus protein VP39"/>
    <property type="match status" value="1"/>
</dbReference>
<keyword evidence="3" id="KW-1185">Reference proteome</keyword>
<evidence type="ECO:0000313" key="3">
    <source>
        <dbReference type="Proteomes" id="UP000007350"/>
    </source>
</evidence>
<dbReference type="OrthoDB" id="411785at2759"/>
<evidence type="ECO:0000256" key="1">
    <source>
        <dbReference type="SAM" id="Phobius"/>
    </source>
</evidence>